<dbReference type="PROSITE" id="PS51725">
    <property type="entry name" value="ABM"/>
    <property type="match status" value="1"/>
</dbReference>
<dbReference type="Pfam" id="PF03992">
    <property type="entry name" value="ABM"/>
    <property type="match status" value="1"/>
</dbReference>
<evidence type="ECO:0000313" key="2">
    <source>
        <dbReference type="EMBL" id="AKA31638.1"/>
    </source>
</evidence>
<dbReference type="RefSeq" id="WP_001277236.1">
    <property type="nucleotide sequence ID" value="NZ_AP031576.1"/>
</dbReference>
<proteinExistence type="predicted"/>
<dbReference type="AlphaFoldDB" id="A0A0D5YIB8"/>
<protein>
    <submittedName>
        <fullName evidence="2">Antibiotic biosynthesis monooxygenase</fullName>
    </submittedName>
</protein>
<feature type="domain" description="ABM" evidence="1">
    <location>
        <begin position="4"/>
        <end position="94"/>
    </location>
</feature>
<dbReference type="PANTHER" id="PTHR33336:SF3">
    <property type="entry name" value="ABM DOMAIN-CONTAINING PROTEIN"/>
    <property type="match status" value="1"/>
</dbReference>
<name>A0A0D5YIB8_ACIBA</name>
<dbReference type="OMA" id="FVFFEVW"/>
<evidence type="ECO:0000313" key="6">
    <source>
        <dbReference type="Proteomes" id="UP000280073"/>
    </source>
</evidence>
<organism evidence="2 5">
    <name type="scientific">Acinetobacter baumannii</name>
    <dbReference type="NCBI Taxonomy" id="470"/>
    <lineage>
        <taxon>Bacteria</taxon>
        <taxon>Pseudomonadati</taxon>
        <taxon>Pseudomonadota</taxon>
        <taxon>Gammaproteobacteria</taxon>
        <taxon>Moraxellales</taxon>
        <taxon>Moraxellaceae</taxon>
        <taxon>Acinetobacter</taxon>
        <taxon>Acinetobacter calcoaceticus/baumannii complex</taxon>
    </lineage>
</organism>
<dbReference type="InterPro" id="IPR011008">
    <property type="entry name" value="Dimeric_a/b-barrel"/>
</dbReference>
<accession>A0A0D5YIB8</accession>
<reference evidence="5" key="2">
    <citation type="submission" date="2015-03" db="EMBL/GenBank/DDBJ databases">
        <authorList>
            <person name="Gallagher L.A."/>
            <person name="Hayden H.S."/>
            <person name="Weiss E.J."/>
            <person name="Hager K.R."/>
            <person name="Ramage E."/>
            <person name="Radey M.R."/>
            <person name="Bydalek R."/>
            <person name="Manoil C."/>
            <person name="Miller S.I."/>
            <person name="Brittnacher M.J."/>
        </authorList>
    </citation>
    <scope>NUCLEOTIDE SEQUENCE [LARGE SCALE GENOMIC DNA]</scope>
    <source>
        <strain evidence="5">AB5075-UW</strain>
    </source>
</reference>
<keyword evidence="2" id="KW-0503">Monooxygenase</keyword>
<evidence type="ECO:0000313" key="7">
    <source>
        <dbReference type="Proteomes" id="UP000439424"/>
    </source>
</evidence>
<dbReference type="SUPFAM" id="SSF54909">
    <property type="entry name" value="Dimeric alpha+beta barrel"/>
    <property type="match status" value="1"/>
</dbReference>
<dbReference type="GO" id="GO:0004497">
    <property type="term" value="F:monooxygenase activity"/>
    <property type="evidence" value="ECO:0007669"/>
    <property type="project" value="UniProtKB-KW"/>
</dbReference>
<evidence type="ECO:0000313" key="5">
    <source>
        <dbReference type="Proteomes" id="UP000032746"/>
    </source>
</evidence>
<reference evidence="2 5" key="1">
    <citation type="journal article" date="2015" name="J. Bacteriol.">
        <title>Resources for Genetic and Genomic Analysis of Emerging Pathogen Acinetobacter baumannii.</title>
        <authorList>
            <person name="Gallagher L.A."/>
            <person name="Ramage E."/>
            <person name="Weiss E.J."/>
            <person name="Radey M."/>
            <person name="Hayden H.S."/>
            <person name="Held K.G."/>
            <person name="Huse H.K."/>
            <person name="Zurawski D.V."/>
            <person name="Brittnacher M.J."/>
            <person name="Manoil C."/>
        </authorList>
    </citation>
    <scope>NUCLEOTIDE SEQUENCE [LARGE SCALE GENOMIC DNA]</scope>
    <source>
        <strain evidence="2 5">AB5075-UW</strain>
    </source>
</reference>
<dbReference type="EMBL" id="RFDI01000546">
    <property type="protein sequence ID" value="RSR56785.1"/>
    <property type="molecule type" value="Genomic_DNA"/>
</dbReference>
<dbReference type="Proteomes" id="UP000032746">
    <property type="component" value="Chromosome"/>
</dbReference>
<evidence type="ECO:0000313" key="3">
    <source>
        <dbReference type="EMBL" id="MVM92285.1"/>
    </source>
</evidence>
<gene>
    <name evidence="2" type="ORF">ABUW_1904</name>
    <name evidence="4" type="ORF">EA686_11280</name>
    <name evidence="3" type="ORF">GNY86_12205</name>
</gene>
<dbReference type="Proteomes" id="UP000280073">
    <property type="component" value="Unassembled WGS sequence"/>
</dbReference>
<evidence type="ECO:0000313" key="4">
    <source>
        <dbReference type="EMBL" id="RSR56785.1"/>
    </source>
</evidence>
<dbReference type="PATRIC" id="fig|470.1314.peg.2944"/>
<keyword evidence="2" id="KW-0560">Oxidoreductase</keyword>
<reference evidence="3 7" key="4">
    <citation type="submission" date="2019-11" db="EMBL/GenBank/DDBJ databases">
        <title>Multidrug-resistant Acinetobacter baumannii moving toward extensively drug-resistant over fifteen years in South of Brazil.</title>
        <authorList>
            <person name="Fedrigo N.H."/>
            <person name="Cerdeira L."/>
            <person name="Fuga B."/>
            <person name="Marini P.V.B."/>
            <person name="Shinohara D.R."/>
            <person name="Carrara-Marroni F.E."/>
            <person name="Lincopan N."/>
            <person name="Tognim M.C.B."/>
        </authorList>
    </citation>
    <scope>NUCLEOTIDE SEQUENCE [LARGE SCALE GENOMIC DNA]</scope>
    <source>
        <strain evidence="3 7">Ac576</strain>
    </source>
</reference>
<dbReference type="OrthoDB" id="9812192at2"/>
<evidence type="ECO:0000259" key="1">
    <source>
        <dbReference type="PROSITE" id="PS51725"/>
    </source>
</evidence>
<dbReference type="InterPro" id="IPR007138">
    <property type="entry name" value="ABM_dom"/>
</dbReference>
<sequence length="98" mass="11402">MSAVYLVVGLRAKPEKIDQVRSDLIEVVAPSRKESGCITYELFQDQNDPSLFIFYEHWASEKDQEHHHTFGPHIQNFQKEGMGNVEKIEFFHRLQALA</sequence>
<dbReference type="InterPro" id="IPR050744">
    <property type="entry name" value="AI-2_Isomerase_LsrG"/>
</dbReference>
<dbReference type="Gene3D" id="3.30.70.100">
    <property type="match status" value="1"/>
</dbReference>
<dbReference type="EMBL" id="WPIP01000086">
    <property type="protein sequence ID" value="MVM92285.1"/>
    <property type="molecule type" value="Genomic_DNA"/>
</dbReference>
<dbReference type="EMBL" id="CP008706">
    <property type="protein sequence ID" value="AKA31638.1"/>
    <property type="molecule type" value="Genomic_DNA"/>
</dbReference>
<dbReference type="Proteomes" id="UP000439424">
    <property type="component" value="Unassembled WGS sequence"/>
</dbReference>
<dbReference type="PANTHER" id="PTHR33336">
    <property type="entry name" value="QUINOL MONOOXYGENASE YGIN-RELATED"/>
    <property type="match status" value="1"/>
</dbReference>
<reference evidence="4 6" key="3">
    <citation type="submission" date="2018-10" db="EMBL/GenBank/DDBJ databases">
        <title>GWAS and RNA-Seq identify cryptic mechanisms of antimicrobial resistance in Acinetobacter baumannii.</title>
        <authorList>
            <person name="Sahl J.W."/>
        </authorList>
    </citation>
    <scope>NUCLEOTIDE SEQUENCE [LARGE SCALE GENOMIC DNA]</scope>
    <source>
        <strain evidence="4 6">TG28175</strain>
    </source>
</reference>